<dbReference type="InterPro" id="IPR013985">
    <property type="entry name" value="Ald_Fedxn_OxRdtase_dom3"/>
</dbReference>
<evidence type="ECO:0000256" key="6">
    <source>
        <dbReference type="ARBA" id="ARBA00023004"/>
    </source>
</evidence>
<evidence type="ECO:0000256" key="3">
    <source>
        <dbReference type="ARBA" id="ARBA00022485"/>
    </source>
</evidence>
<dbReference type="EMBL" id="MT631269">
    <property type="protein sequence ID" value="QNO47646.1"/>
    <property type="molecule type" value="Genomic_DNA"/>
</dbReference>
<dbReference type="Pfam" id="PF02730">
    <property type="entry name" value="AFOR_N"/>
    <property type="match status" value="1"/>
</dbReference>
<name>A0A7G9YI12_9EURY</name>
<comment type="cofactor">
    <cofactor evidence="1">
        <name>[4Fe-4S] cluster</name>
        <dbReference type="ChEBI" id="CHEBI:49883"/>
    </cofactor>
</comment>
<dbReference type="GO" id="GO:0033726">
    <property type="term" value="F:aldehyde ferredoxin oxidoreductase activity"/>
    <property type="evidence" value="ECO:0007669"/>
    <property type="project" value="UniProtKB-EC"/>
</dbReference>
<dbReference type="InterPro" id="IPR036503">
    <property type="entry name" value="Ald_Fedxn_OxRdtase_N_sf"/>
</dbReference>
<dbReference type="Gene3D" id="1.10.569.10">
    <property type="entry name" value="Aldehyde Ferredoxin Oxidoreductase Protein, subunit A, domain 2"/>
    <property type="match status" value="1"/>
</dbReference>
<keyword evidence="7" id="KW-0411">Iron-sulfur</keyword>
<evidence type="ECO:0000256" key="7">
    <source>
        <dbReference type="ARBA" id="ARBA00023014"/>
    </source>
</evidence>
<dbReference type="SUPFAM" id="SSF48310">
    <property type="entry name" value="Aldehyde ferredoxin oxidoreductase, C-terminal domains"/>
    <property type="match status" value="1"/>
</dbReference>
<evidence type="ECO:0000313" key="10">
    <source>
        <dbReference type="EMBL" id="QNO47646.1"/>
    </source>
</evidence>
<dbReference type="InterPro" id="IPR051919">
    <property type="entry name" value="W-dependent_AOR"/>
</dbReference>
<evidence type="ECO:0000256" key="4">
    <source>
        <dbReference type="ARBA" id="ARBA00022723"/>
    </source>
</evidence>
<dbReference type="EC" id="1.2.7.5" evidence="10"/>
<dbReference type="GO" id="GO:0051539">
    <property type="term" value="F:4 iron, 4 sulfur cluster binding"/>
    <property type="evidence" value="ECO:0007669"/>
    <property type="project" value="UniProtKB-KW"/>
</dbReference>
<dbReference type="InterPro" id="IPR013983">
    <property type="entry name" value="Ald_Fedxn_OxRdtase_N"/>
</dbReference>
<comment type="cofactor">
    <cofactor evidence="8">
        <name>tungstopterin</name>
        <dbReference type="ChEBI" id="CHEBI:30402"/>
    </cofactor>
</comment>
<accession>A0A7G9YI12</accession>
<dbReference type="InterPro" id="IPR001203">
    <property type="entry name" value="OxRdtase_Ald_Fedxn_C"/>
</dbReference>
<evidence type="ECO:0000259" key="9">
    <source>
        <dbReference type="SMART" id="SM00790"/>
    </source>
</evidence>
<proteinExistence type="inferred from homology"/>
<reference evidence="10" key="1">
    <citation type="submission" date="2020-06" db="EMBL/GenBank/DDBJ databases">
        <title>Unique genomic features of the anaerobic methanotrophic archaea.</title>
        <authorList>
            <person name="Chadwick G.L."/>
            <person name="Skennerton C.T."/>
            <person name="Laso-Perez R."/>
            <person name="Leu A.O."/>
            <person name="Speth D.R."/>
            <person name="Yu H."/>
            <person name="Morgan-Lang C."/>
            <person name="Hatzenpichler R."/>
            <person name="Goudeau D."/>
            <person name="Malmstrom R."/>
            <person name="Brazelton W.J."/>
            <person name="Woyke T."/>
            <person name="Hallam S.J."/>
            <person name="Tyson G.W."/>
            <person name="Wegener G."/>
            <person name="Boetius A."/>
            <person name="Orphan V."/>
        </authorList>
    </citation>
    <scope>NUCLEOTIDE SEQUENCE</scope>
</reference>
<dbReference type="PANTHER" id="PTHR30038">
    <property type="entry name" value="ALDEHYDE FERREDOXIN OXIDOREDUCTASE"/>
    <property type="match status" value="1"/>
</dbReference>
<dbReference type="SMART" id="SM00790">
    <property type="entry name" value="AFOR_N"/>
    <property type="match status" value="1"/>
</dbReference>
<dbReference type="PANTHER" id="PTHR30038:SF5">
    <property type="entry name" value="ALDEHYDE FERREDOXIN OXIDOREDUCTASE"/>
    <property type="match status" value="1"/>
</dbReference>
<dbReference type="GO" id="GO:0009055">
    <property type="term" value="F:electron transfer activity"/>
    <property type="evidence" value="ECO:0007669"/>
    <property type="project" value="InterPro"/>
</dbReference>
<dbReference type="GO" id="GO:0046872">
    <property type="term" value="F:metal ion binding"/>
    <property type="evidence" value="ECO:0007669"/>
    <property type="project" value="UniProtKB-KW"/>
</dbReference>
<dbReference type="Gene3D" id="1.10.599.10">
    <property type="entry name" value="Aldehyde Ferredoxin Oxidoreductase Protein, subunit A, domain 3"/>
    <property type="match status" value="1"/>
</dbReference>
<comment type="similarity">
    <text evidence="2">Belongs to the AOR/FOR family.</text>
</comment>
<evidence type="ECO:0000256" key="8">
    <source>
        <dbReference type="ARBA" id="ARBA00049934"/>
    </source>
</evidence>
<organism evidence="10">
    <name type="scientific">Candidatus Methanogaster sp. ANME-2c ERB4</name>
    <dbReference type="NCBI Taxonomy" id="2759911"/>
    <lineage>
        <taxon>Archaea</taxon>
        <taxon>Methanobacteriati</taxon>
        <taxon>Methanobacteriota</taxon>
        <taxon>Stenosarchaea group</taxon>
        <taxon>Methanomicrobia</taxon>
        <taxon>Methanosarcinales</taxon>
        <taxon>ANME-2 cluster</taxon>
        <taxon>Candidatus Methanogasteraceae</taxon>
        <taxon>Candidatus Methanogaster</taxon>
    </lineage>
</organism>
<keyword evidence="6" id="KW-0408">Iron</keyword>
<gene>
    <name evidence="10" type="primary">for</name>
    <name evidence="10" type="ORF">MPIGPLOG_00014</name>
</gene>
<keyword evidence="3" id="KW-0004">4Fe-4S</keyword>
<dbReference type="AlphaFoldDB" id="A0A7G9YI12"/>
<keyword evidence="4" id="KW-0479">Metal-binding</keyword>
<sequence>MEIKGGYTKKILNIDLTKGKSVVTDVDDEFALKYIGGRGWGAKIVLDNLMKHPDLKPLGPENVIVIAPGPLSGLYLPASGKNSFISISPLTGIYGDSSMGGLFGVELRQAGYDALVIKGKADALSMICIDDGDIEIRSASAYEGKTSSDTERAVKEDLGDIETRVAVIGPAGENLVKFACINTEWSRNAGRTGMGAIFGSKNLKAVAVRGSHDLPVYDMDALINAGDRAFDYLKSHDLFELWQQQGLMSVIDYINTAGAMPTHNFNDAHFDGADTINGDTMLKYKIGDTACFCCPMSCGNICLVKEGKYAGTVTEGPEYETACMFGSNVGVTDFTAILRANMLCDDLGIDTISTGNLIAVLIDGYEQGILNRDDLDGMTLKWGDGDSVHELIEKIAYRKGIGNIVADGTYGLIKHFPDLKNIISHTKGLEMTAYDARIGVTMALGYGTSDIGAHHTRAWPLAKEIELGSNWTLDERVDLVIYHQTVRPLFDCLGVCRLPWIELGLDEHIYAELFAAATGVPLTLEDMFERSSHIYDLTRTINVKLGVRRKDDYPSERAFTTPIKTGPHAGELLDREYFESALTMYYEKRGWDENGVPTTFTA</sequence>
<dbReference type="Pfam" id="PF01314">
    <property type="entry name" value="AFOR_C"/>
    <property type="match status" value="1"/>
</dbReference>
<dbReference type="Gene3D" id="3.60.9.10">
    <property type="entry name" value="Aldehyde ferredoxin oxidoreductase, N-terminal domain"/>
    <property type="match status" value="1"/>
</dbReference>
<dbReference type="SUPFAM" id="SSF56228">
    <property type="entry name" value="Aldehyde ferredoxin oxidoreductase, N-terminal domain"/>
    <property type="match status" value="1"/>
</dbReference>
<feature type="domain" description="Aldehyde ferredoxin oxidoreductase N-terminal" evidence="9">
    <location>
        <begin position="7"/>
        <end position="212"/>
    </location>
</feature>
<evidence type="ECO:0000256" key="5">
    <source>
        <dbReference type="ARBA" id="ARBA00023002"/>
    </source>
</evidence>
<evidence type="ECO:0000256" key="2">
    <source>
        <dbReference type="ARBA" id="ARBA00011032"/>
    </source>
</evidence>
<dbReference type="InterPro" id="IPR013984">
    <property type="entry name" value="Ald_Fedxn_OxRdtase_dom2"/>
</dbReference>
<dbReference type="InterPro" id="IPR036021">
    <property type="entry name" value="Tungsten_al_ferr_oxy-like_C"/>
</dbReference>
<keyword evidence="5 10" id="KW-0560">Oxidoreductase</keyword>
<evidence type="ECO:0000256" key="1">
    <source>
        <dbReference type="ARBA" id="ARBA00001966"/>
    </source>
</evidence>
<protein>
    <submittedName>
        <fullName evidence="10">Tungsten-containing formaldehyde ferredoxin oxidoreductase</fullName>
        <ecNumber evidence="10">1.2.7.5</ecNumber>
    </submittedName>
</protein>